<dbReference type="InterPro" id="IPR051531">
    <property type="entry name" value="N-acetyltransferase"/>
</dbReference>
<evidence type="ECO:0000313" key="2">
    <source>
        <dbReference type="EMBL" id="MFC6660547.1"/>
    </source>
</evidence>
<keyword evidence="3" id="KW-1185">Reference proteome</keyword>
<dbReference type="PANTHER" id="PTHR43792:SF1">
    <property type="entry name" value="N-ACETYLTRANSFERASE DOMAIN-CONTAINING PROTEIN"/>
    <property type="match status" value="1"/>
</dbReference>
<keyword evidence="2" id="KW-0808">Transferase</keyword>
<dbReference type="Gene3D" id="3.40.630.30">
    <property type="match status" value="1"/>
</dbReference>
<organism evidence="2 3">
    <name type="scientific">Deinococcus multiflagellatus</name>
    <dbReference type="NCBI Taxonomy" id="1656887"/>
    <lineage>
        <taxon>Bacteria</taxon>
        <taxon>Thermotogati</taxon>
        <taxon>Deinococcota</taxon>
        <taxon>Deinococci</taxon>
        <taxon>Deinococcales</taxon>
        <taxon>Deinococcaceae</taxon>
        <taxon>Deinococcus</taxon>
    </lineage>
</organism>
<comment type="caution">
    <text evidence="2">The sequence shown here is derived from an EMBL/GenBank/DDBJ whole genome shotgun (WGS) entry which is preliminary data.</text>
</comment>
<dbReference type="SUPFAM" id="SSF55729">
    <property type="entry name" value="Acyl-CoA N-acyltransferases (Nat)"/>
    <property type="match status" value="1"/>
</dbReference>
<dbReference type="InterPro" id="IPR000182">
    <property type="entry name" value="GNAT_dom"/>
</dbReference>
<reference evidence="3" key="1">
    <citation type="journal article" date="2019" name="Int. J. Syst. Evol. Microbiol.">
        <title>The Global Catalogue of Microorganisms (GCM) 10K type strain sequencing project: providing services to taxonomists for standard genome sequencing and annotation.</title>
        <authorList>
            <consortium name="The Broad Institute Genomics Platform"/>
            <consortium name="The Broad Institute Genome Sequencing Center for Infectious Disease"/>
            <person name="Wu L."/>
            <person name="Ma J."/>
        </authorList>
    </citation>
    <scope>NUCLEOTIDE SEQUENCE [LARGE SCALE GENOMIC DNA]</scope>
    <source>
        <strain evidence="3">CCUG 63830</strain>
    </source>
</reference>
<dbReference type="InterPro" id="IPR016181">
    <property type="entry name" value="Acyl_CoA_acyltransferase"/>
</dbReference>
<evidence type="ECO:0000313" key="3">
    <source>
        <dbReference type="Proteomes" id="UP001596317"/>
    </source>
</evidence>
<dbReference type="Proteomes" id="UP001596317">
    <property type="component" value="Unassembled WGS sequence"/>
</dbReference>
<dbReference type="Pfam" id="PF13302">
    <property type="entry name" value="Acetyltransf_3"/>
    <property type="match status" value="1"/>
</dbReference>
<dbReference type="PROSITE" id="PS51186">
    <property type="entry name" value="GNAT"/>
    <property type="match status" value="1"/>
</dbReference>
<dbReference type="EC" id="2.3.-.-" evidence="2"/>
<dbReference type="PANTHER" id="PTHR43792">
    <property type="entry name" value="GNAT FAMILY, PUTATIVE (AFU_ORTHOLOGUE AFUA_3G00765)-RELATED-RELATED"/>
    <property type="match status" value="1"/>
</dbReference>
<keyword evidence="2" id="KW-0012">Acyltransferase</keyword>
<feature type="domain" description="N-acetyltransferase" evidence="1">
    <location>
        <begin position="9"/>
        <end position="168"/>
    </location>
</feature>
<dbReference type="EMBL" id="JBHSWB010000001">
    <property type="protein sequence ID" value="MFC6660547.1"/>
    <property type="molecule type" value="Genomic_DNA"/>
</dbReference>
<protein>
    <submittedName>
        <fullName evidence="2">GNAT family N-acetyltransferase</fullName>
        <ecNumber evidence="2">2.3.-.-</ecNumber>
    </submittedName>
</protein>
<sequence>MTTLHTPRLTLRPITPADLPEVVAYRNDPAVARFQAWPLPATLETVQGLVSDRPLGAPGWVQRAVTLGGGPLLGDVALNTHGPQAELGVTLATAAQGQGYAAEALRALIDHAFGPLGLHRLHASIDPRNAAVARLLTRLGFRHEGTAIQGYWHRGEWTDDASYALLAAEWTP</sequence>
<dbReference type="RefSeq" id="WP_224606606.1">
    <property type="nucleotide sequence ID" value="NZ_JAIQXV010000004.1"/>
</dbReference>
<gene>
    <name evidence="2" type="ORF">ACFP90_09390</name>
</gene>
<evidence type="ECO:0000259" key="1">
    <source>
        <dbReference type="PROSITE" id="PS51186"/>
    </source>
</evidence>
<name>A0ABW1ZM20_9DEIO</name>
<proteinExistence type="predicted"/>
<dbReference type="GO" id="GO:0016746">
    <property type="term" value="F:acyltransferase activity"/>
    <property type="evidence" value="ECO:0007669"/>
    <property type="project" value="UniProtKB-KW"/>
</dbReference>
<accession>A0ABW1ZM20</accession>